<proteinExistence type="predicted"/>
<evidence type="ECO:0000256" key="1">
    <source>
        <dbReference type="SAM" id="MobiDB-lite"/>
    </source>
</evidence>
<dbReference type="Proteomes" id="UP000831495">
    <property type="component" value="Chromosome"/>
</dbReference>
<evidence type="ECO:0000313" key="2">
    <source>
        <dbReference type="EMBL" id="UQS82607.1"/>
    </source>
</evidence>
<dbReference type="EMBL" id="CP093366">
    <property type="protein sequence ID" value="UQS82607.1"/>
    <property type="molecule type" value="Genomic_DNA"/>
</dbReference>
<reference evidence="2" key="1">
    <citation type="journal article" date="2022" name="Int. J. Syst. Evol. Microbiol.">
        <title>Apilactobacillus apisilvae sp. nov., Nicolia spurrieriana gen. nov. sp. nov., Bombilactobacillus folatiphilus sp. nov. and Bombilactobacillus thymidiniphilus sp. nov., four new lactic acid bacterial isolates from stingless bees Tetragonula carbonaria and Austroplebeia australis.</title>
        <authorList>
            <person name="Oliphant S.A."/>
            <person name="Watson-Haigh N.S."/>
            <person name="Sumby K.M."/>
            <person name="Gardner J."/>
            <person name="Groom S."/>
            <person name="Jiranek V."/>
        </authorList>
    </citation>
    <scope>NUCLEOTIDE SEQUENCE</scope>
    <source>
        <strain evidence="2">SG4_D2</strain>
    </source>
</reference>
<dbReference type="NCBIfam" id="TIGR02126">
    <property type="entry name" value="phgtail_TP901_1"/>
    <property type="match status" value="1"/>
</dbReference>
<sequence>MANNQVLQMQGGDVVAYARLLENAATESASLIPGQTSFEFDPQRDSDSTTTKDGAFQTSSSLETDVEVDFINNTSVIADQMYDALLNNKVMELWAVHRSRTNAEGKFYAWYMQGTVSEDDNSNDADDISERDVSFAINGVPKRGWLALSADQKEEIDYIFRGLDKVTDNNGIETNGGTDWAKTDEGIYIPSTAPKSVDNQSLNNVVEPS</sequence>
<dbReference type="PRINTS" id="PR01997">
    <property type="entry name" value="MTP2FAMILY"/>
</dbReference>
<accession>A0ABY4PAB1</accession>
<organism evidence="2 3">
    <name type="scientific">Bombilactobacillus folatiphilus</name>
    <dbReference type="NCBI Taxonomy" id="2923362"/>
    <lineage>
        <taxon>Bacteria</taxon>
        <taxon>Bacillati</taxon>
        <taxon>Bacillota</taxon>
        <taxon>Bacilli</taxon>
        <taxon>Lactobacillales</taxon>
        <taxon>Lactobacillaceae</taxon>
        <taxon>Bombilactobacillus</taxon>
    </lineage>
</organism>
<dbReference type="InterPro" id="IPR011855">
    <property type="entry name" value="Phgtail_TP901_1"/>
</dbReference>
<name>A0ABY4PAB1_9LACO</name>
<gene>
    <name evidence="2" type="ORF">MOO45_02870</name>
</gene>
<dbReference type="Pfam" id="PF06199">
    <property type="entry name" value="Phage_tail_2"/>
    <property type="match status" value="1"/>
</dbReference>
<feature type="compositionally biased region" description="Polar residues" evidence="1">
    <location>
        <begin position="48"/>
        <end position="57"/>
    </location>
</feature>
<feature type="region of interest" description="Disordered" evidence="1">
    <location>
        <begin position="32"/>
        <end position="57"/>
    </location>
</feature>
<evidence type="ECO:0000313" key="3">
    <source>
        <dbReference type="Proteomes" id="UP000831495"/>
    </source>
</evidence>
<keyword evidence="3" id="KW-1185">Reference proteome</keyword>
<protein>
    <submittedName>
        <fullName evidence="2">Phage major tail protein, TP901-1 family</fullName>
    </submittedName>
</protein>
<dbReference type="InterPro" id="IPR022345">
    <property type="entry name" value="Phage_69_Orf23_MTP"/>
</dbReference>
<dbReference type="RefSeq" id="WP_249514885.1">
    <property type="nucleotide sequence ID" value="NZ_CP093366.1"/>
</dbReference>